<accession>A0A0A9FF42</accession>
<protein>
    <submittedName>
        <fullName evidence="1">Uncharacterized protein</fullName>
    </submittedName>
</protein>
<dbReference type="EMBL" id="GBRH01186286">
    <property type="protein sequence ID" value="JAE11610.1"/>
    <property type="molecule type" value="Transcribed_RNA"/>
</dbReference>
<name>A0A0A9FF42_ARUDO</name>
<reference evidence="1" key="2">
    <citation type="journal article" date="2015" name="Data Brief">
        <title>Shoot transcriptome of the giant reed, Arundo donax.</title>
        <authorList>
            <person name="Barrero R.A."/>
            <person name="Guerrero F.D."/>
            <person name="Moolhuijzen P."/>
            <person name="Goolsby J.A."/>
            <person name="Tidwell J."/>
            <person name="Bellgard S.E."/>
            <person name="Bellgard M.I."/>
        </authorList>
    </citation>
    <scope>NUCLEOTIDE SEQUENCE</scope>
    <source>
        <tissue evidence="1">Shoot tissue taken approximately 20 cm above the soil surface</tissue>
    </source>
</reference>
<reference evidence="1" key="1">
    <citation type="submission" date="2014-09" db="EMBL/GenBank/DDBJ databases">
        <authorList>
            <person name="Magalhaes I.L.F."/>
            <person name="Oliveira U."/>
            <person name="Santos F.R."/>
            <person name="Vidigal T.H.D.A."/>
            <person name="Brescovit A.D."/>
            <person name="Santos A.J."/>
        </authorList>
    </citation>
    <scope>NUCLEOTIDE SEQUENCE</scope>
    <source>
        <tissue evidence="1">Shoot tissue taken approximately 20 cm above the soil surface</tissue>
    </source>
</reference>
<evidence type="ECO:0000313" key="1">
    <source>
        <dbReference type="EMBL" id="JAE11610.1"/>
    </source>
</evidence>
<sequence length="41" mass="4384">MYSFPHCNFTTFTGPCLSSYKGSYADSFGSSCDSGGCYCTC</sequence>
<proteinExistence type="predicted"/>
<organism evidence="1">
    <name type="scientific">Arundo donax</name>
    <name type="common">Giant reed</name>
    <name type="synonym">Donax arundinaceus</name>
    <dbReference type="NCBI Taxonomy" id="35708"/>
    <lineage>
        <taxon>Eukaryota</taxon>
        <taxon>Viridiplantae</taxon>
        <taxon>Streptophyta</taxon>
        <taxon>Embryophyta</taxon>
        <taxon>Tracheophyta</taxon>
        <taxon>Spermatophyta</taxon>
        <taxon>Magnoliopsida</taxon>
        <taxon>Liliopsida</taxon>
        <taxon>Poales</taxon>
        <taxon>Poaceae</taxon>
        <taxon>PACMAD clade</taxon>
        <taxon>Arundinoideae</taxon>
        <taxon>Arundineae</taxon>
        <taxon>Arundo</taxon>
    </lineage>
</organism>
<dbReference type="AlphaFoldDB" id="A0A0A9FF42"/>